<dbReference type="PROSITE" id="PS50887">
    <property type="entry name" value="GGDEF"/>
    <property type="match status" value="1"/>
</dbReference>
<dbReference type="EC" id="2.7.7.65" evidence="1"/>
<dbReference type="SMART" id="SM00065">
    <property type="entry name" value="GAF"/>
    <property type="match status" value="1"/>
</dbReference>
<comment type="caution">
    <text evidence="5">The sequence shown here is derived from an EMBL/GenBank/DDBJ whole genome shotgun (WGS) entry which is preliminary data.</text>
</comment>
<dbReference type="AlphaFoldDB" id="A0A846QP54"/>
<keyword evidence="6" id="KW-1185">Reference proteome</keyword>
<protein>
    <recommendedName>
        <fullName evidence="1">diguanylate cyclase</fullName>
        <ecNumber evidence="1">2.7.7.65</ecNumber>
    </recommendedName>
</protein>
<organism evidence="5 6">
    <name type="scientific">Desulfobaculum xiamenense</name>
    <dbReference type="NCBI Taxonomy" id="995050"/>
    <lineage>
        <taxon>Bacteria</taxon>
        <taxon>Pseudomonadati</taxon>
        <taxon>Thermodesulfobacteriota</taxon>
        <taxon>Desulfovibrionia</taxon>
        <taxon>Desulfovibrionales</taxon>
        <taxon>Desulfovibrionaceae</taxon>
        <taxon>Desulfobaculum</taxon>
    </lineage>
</organism>
<keyword evidence="3" id="KW-0472">Membrane</keyword>
<dbReference type="NCBIfam" id="TIGR00254">
    <property type="entry name" value="GGDEF"/>
    <property type="match status" value="1"/>
</dbReference>
<dbReference type="GO" id="GO:0005886">
    <property type="term" value="C:plasma membrane"/>
    <property type="evidence" value="ECO:0007669"/>
    <property type="project" value="TreeGrafter"/>
</dbReference>
<dbReference type="InterPro" id="IPR050469">
    <property type="entry name" value="Diguanylate_Cyclase"/>
</dbReference>
<feature type="transmembrane region" description="Helical" evidence="3">
    <location>
        <begin position="337"/>
        <end position="355"/>
    </location>
</feature>
<dbReference type="GO" id="GO:1902201">
    <property type="term" value="P:negative regulation of bacterial-type flagellum-dependent cell motility"/>
    <property type="evidence" value="ECO:0007669"/>
    <property type="project" value="TreeGrafter"/>
</dbReference>
<dbReference type="Gene3D" id="3.30.450.40">
    <property type="match status" value="1"/>
</dbReference>
<dbReference type="EMBL" id="JAATJA010000003">
    <property type="protein sequence ID" value="NJB68947.1"/>
    <property type="molecule type" value="Genomic_DNA"/>
</dbReference>
<dbReference type="PANTHER" id="PTHR45138">
    <property type="entry name" value="REGULATORY COMPONENTS OF SENSORY TRANSDUCTION SYSTEM"/>
    <property type="match status" value="1"/>
</dbReference>
<keyword evidence="3" id="KW-1133">Transmembrane helix</keyword>
<comment type="catalytic activity">
    <reaction evidence="2">
        <text>2 GTP = 3',3'-c-di-GMP + 2 diphosphate</text>
        <dbReference type="Rhea" id="RHEA:24898"/>
        <dbReference type="ChEBI" id="CHEBI:33019"/>
        <dbReference type="ChEBI" id="CHEBI:37565"/>
        <dbReference type="ChEBI" id="CHEBI:58805"/>
        <dbReference type="EC" id="2.7.7.65"/>
    </reaction>
</comment>
<dbReference type="InterPro" id="IPR000160">
    <property type="entry name" value="GGDEF_dom"/>
</dbReference>
<proteinExistence type="predicted"/>
<name>A0A846QP54_9BACT</name>
<dbReference type="InterPro" id="IPR043128">
    <property type="entry name" value="Rev_trsase/Diguanyl_cyclase"/>
</dbReference>
<evidence type="ECO:0000256" key="2">
    <source>
        <dbReference type="ARBA" id="ARBA00034247"/>
    </source>
</evidence>
<dbReference type="Pfam" id="PF01590">
    <property type="entry name" value="GAF"/>
    <property type="match status" value="1"/>
</dbReference>
<dbReference type="GO" id="GO:0043709">
    <property type="term" value="P:cell adhesion involved in single-species biofilm formation"/>
    <property type="evidence" value="ECO:0007669"/>
    <property type="project" value="TreeGrafter"/>
</dbReference>
<dbReference type="Proteomes" id="UP000580856">
    <property type="component" value="Unassembled WGS sequence"/>
</dbReference>
<dbReference type="Pfam" id="PF00990">
    <property type="entry name" value="GGDEF"/>
    <property type="match status" value="1"/>
</dbReference>
<feature type="domain" description="GGDEF" evidence="4">
    <location>
        <begin position="585"/>
        <end position="719"/>
    </location>
</feature>
<dbReference type="InterPro" id="IPR048760">
    <property type="entry name" value="VP0354-like_sensor_dom"/>
</dbReference>
<evidence type="ECO:0000256" key="1">
    <source>
        <dbReference type="ARBA" id="ARBA00012528"/>
    </source>
</evidence>
<evidence type="ECO:0000313" key="5">
    <source>
        <dbReference type="EMBL" id="NJB68947.1"/>
    </source>
</evidence>
<evidence type="ECO:0000256" key="3">
    <source>
        <dbReference type="SAM" id="Phobius"/>
    </source>
</evidence>
<dbReference type="Pfam" id="PF21623">
    <property type="entry name" value="HK_sensor_dom_bact"/>
    <property type="match status" value="1"/>
</dbReference>
<feature type="transmembrane region" description="Helical" evidence="3">
    <location>
        <begin position="12"/>
        <end position="32"/>
    </location>
</feature>
<dbReference type="SMART" id="SM00267">
    <property type="entry name" value="GGDEF"/>
    <property type="match status" value="1"/>
</dbReference>
<gene>
    <name evidence="5" type="ORF">GGQ74_002641</name>
</gene>
<evidence type="ECO:0000313" key="6">
    <source>
        <dbReference type="Proteomes" id="UP000580856"/>
    </source>
</evidence>
<dbReference type="CDD" id="cd01949">
    <property type="entry name" value="GGDEF"/>
    <property type="match status" value="1"/>
</dbReference>
<dbReference type="SUPFAM" id="SSF55781">
    <property type="entry name" value="GAF domain-like"/>
    <property type="match status" value="1"/>
</dbReference>
<dbReference type="SUPFAM" id="SSF55073">
    <property type="entry name" value="Nucleotide cyclase"/>
    <property type="match status" value="1"/>
</dbReference>
<dbReference type="InterPro" id="IPR029151">
    <property type="entry name" value="Sensor-like_sf"/>
</dbReference>
<dbReference type="Gene3D" id="3.30.70.270">
    <property type="match status" value="1"/>
</dbReference>
<dbReference type="GO" id="GO:0052621">
    <property type="term" value="F:diguanylate cyclase activity"/>
    <property type="evidence" value="ECO:0007669"/>
    <property type="project" value="UniProtKB-EC"/>
</dbReference>
<dbReference type="InterPro" id="IPR003018">
    <property type="entry name" value="GAF"/>
</dbReference>
<dbReference type="InterPro" id="IPR029787">
    <property type="entry name" value="Nucleotide_cyclase"/>
</dbReference>
<sequence>MMRNLAAMGLHFVKIFVPLVMALSAVALMLYFKESQRTLESLIDMERNRIVTEKAIVERNLQMVVSDLLFLSGMYALTEDGLSPETHVDSTRLGEALARFARTRGVYGEIRFIDDAGRTIAGVWADRGGVRSIGASDGMERFVREDYLHARDLGRGELLVSRFDLGSARGEARVPLQPRLRLIAPVFARSGKPVGRVLIAFNGGRLFDELRVRHVNSPGQIMMLDEDGYWMLGPNPEQEWGFMREDGKSLTMAVENPEVWSRIGVDGTGQFRDAAGLYSFDTIDPVAVAGHEAQRMFRVETAGARGLPGRTVRWVLVSHVPESVLAGLLSAQNRSYLFGYGMLLLLVSAGAWIVARANGERTAAYAELARTNDDLNTVVERLERRNRATVRINTMVDFLQACRSENEIFSIVASNAASLLPGTSGMLNIHNDETGLLECVASWGEGFCGRSLFTRESCWALRRGQTHIVARPGEGPPCQHFQPEPTTGAICVPLIAHGKVTGLLSALFPPDTQTMDQERLQRYAVTAEQHLVVVAEHVALTLSNLRLRESLREQSIRDPLTGLYNRRHMEESLVREFSRSERHGHSLSVILLDVDHFKRFNDTYGHELGDEVLRRLGETLRTLSRAEDIACRFGGEEFMLILPGATAGNAERRAEEIRSAVENRMKIRHGDQKLNVTISLGVSEYPAHASSVDALIATSDAALYAAKEAGRNRVMLASPLDV</sequence>
<evidence type="ECO:0000259" key="4">
    <source>
        <dbReference type="PROSITE" id="PS50887"/>
    </source>
</evidence>
<dbReference type="FunFam" id="3.30.70.270:FF:000001">
    <property type="entry name" value="Diguanylate cyclase domain protein"/>
    <property type="match status" value="1"/>
</dbReference>
<accession>A0A846QP54</accession>
<reference evidence="5 6" key="1">
    <citation type="submission" date="2020-03" db="EMBL/GenBank/DDBJ databases">
        <title>Genomic Encyclopedia of Type Strains, Phase IV (KMG-IV): sequencing the most valuable type-strain genomes for metagenomic binning, comparative biology and taxonomic classification.</title>
        <authorList>
            <person name="Goeker M."/>
        </authorList>
    </citation>
    <scope>NUCLEOTIDE SEQUENCE [LARGE SCALE GENOMIC DNA]</scope>
    <source>
        <strain evidence="5 6">DSM 24233</strain>
    </source>
</reference>
<dbReference type="Gene3D" id="3.30.450.20">
    <property type="entry name" value="PAS domain"/>
    <property type="match status" value="2"/>
</dbReference>
<dbReference type="InterPro" id="IPR029016">
    <property type="entry name" value="GAF-like_dom_sf"/>
</dbReference>
<keyword evidence="3" id="KW-0812">Transmembrane</keyword>
<dbReference type="PANTHER" id="PTHR45138:SF9">
    <property type="entry name" value="DIGUANYLATE CYCLASE DGCM-RELATED"/>
    <property type="match status" value="1"/>
</dbReference>
<dbReference type="SUPFAM" id="SSF103190">
    <property type="entry name" value="Sensory domain-like"/>
    <property type="match status" value="2"/>
</dbReference>